<feature type="transmembrane region" description="Helical" evidence="1">
    <location>
        <begin position="7"/>
        <end position="24"/>
    </location>
</feature>
<proteinExistence type="predicted"/>
<dbReference type="AlphaFoldDB" id="A0A926Z6X8"/>
<accession>A0A926Z6X8</accession>
<feature type="transmembrane region" description="Helical" evidence="1">
    <location>
        <begin position="44"/>
        <end position="64"/>
    </location>
</feature>
<reference evidence="2" key="1">
    <citation type="journal article" date="2015" name="ISME J.">
        <title>Draft Genome Sequence of Streptomyces incarnatus NRRL8089, which Produces the Nucleoside Antibiotic Sinefungin.</title>
        <authorList>
            <person name="Oshima K."/>
            <person name="Hattori M."/>
            <person name="Shimizu H."/>
            <person name="Fukuda K."/>
            <person name="Nemoto M."/>
            <person name="Inagaki K."/>
            <person name="Tamura T."/>
        </authorList>
    </citation>
    <scope>NUCLEOTIDE SEQUENCE</scope>
    <source>
        <strain evidence="2">FACHB-1277</strain>
    </source>
</reference>
<feature type="transmembrane region" description="Helical" evidence="1">
    <location>
        <begin position="93"/>
        <end position="117"/>
    </location>
</feature>
<keyword evidence="1" id="KW-0812">Transmembrane</keyword>
<evidence type="ECO:0000256" key="1">
    <source>
        <dbReference type="SAM" id="Phobius"/>
    </source>
</evidence>
<protein>
    <submittedName>
        <fullName evidence="2">Uncharacterized protein</fullName>
    </submittedName>
</protein>
<dbReference type="Proteomes" id="UP000631421">
    <property type="component" value="Unassembled WGS sequence"/>
</dbReference>
<evidence type="ECO:0000313" key="3">
    <source>
        <dbReference type="Proteomes" id="UP000631421"/>
    </source>
</evidence>
<keyword evidence="1" id="KW-0472">Membrane</keyword>
<gene>
    <name evidence="2" type="ORF">H6F44_13900</name>
</gene>
<dbReference type="RefSeq" id="WP_190351619.1">
    <property type="nucleotide sequence ID" value="NZ_JACJPY010000045.1"/>
</dbReference>
<comment type="caution">
    <text evidence="2">The sequence shown here is derived from an EMBL/GenBank/DDBJ whole genome shotgun (WGS) entry which is preliminary data.</text>
</comment>
<name>A0A926Z6X8_9CYAN</name>
<organism evidence="2 3">
    <name type="scientific">Pseudanabaena cinerea FACHB-1277</name>
    <dbReference type="NCBI Taxonomy" id="2949581"/>
    <lineage>
        <taxon>Bacteria</taxon>
        <taxon>Bacillati</taxon>
        <taxon>Cyanobacteriota</taxon>
        <taxon>Cyanophyceae</taxon>
        <taxon>Pseudanabaenales</taxon>
        <taxon>Pseudanabaenaceae</taxon>
        <taxon>Pseudanabaena</taxon>
        <taxon>Pseudanabaena cinerea</taxon>
    </lineage>
</organism>
<keyword evidence="1" id="KW-1133">Transmembrane helix</keyword>
<sequence length="118" mass="12702">MRLLLQILGFLVGLAICLWVHYIAGFMGGNPSSVMKLNPGLTGSFYAVLLLYAGGLGFVFIRSILFGGDDYSLKSGFFSGLVGGYYLPPAFYAYALFLVFSIALGAPVPPTVILFIFK</sequence>
<reference evidence="2" key="2">
    <citation type="submission" date="2020-08" db="EMBL/GenBank/DDBJ databases">
        <authorList>
            <person name="Chen M."/>
            <person name="Teng W."/>
            <person name="Zhao L."/>
            <person name="Hu C."/>
            <person name="Zhou Y."/>
            <person name="Han B."/>
            <person name="Song L."/>
            <person name="Shu W."/>
        </authorList>
    </citation>
    <scope>NUCLEOTIDE SEQUENCE</scope>
    <source>
        <strain evidence="2">FACHB-1277</strain>
    </source>
</reference>
<dbReference type="EMBL" id="JACJPY010000045">
    <property type="protein sequence ID" value="MBD2151205.1"/>
    <property type="molecule type" value="Genomic_DNA"/>
</dbReference>
<evidence type="ECO:0000313" key="2">
    <source>
        <dbReference type="EMBL" id="MBD2151205.1"/>
    </source>
</evidence>
<feature type="transmembrane region" description="Helical" evidence="1">
    <location>
        <begin position="71"/>
        <end position="87"/>
    </location>
</feature>
<keyword evidence="3" id="KW-1185">Reference proteome</keyword>